<dbReference type="RefSeq" id="WP_250868712.1">
    <property type="nucleotide sequence ID" value="NZ_JAGSOI010000046.1"/>
</dbReference>
<keyword evidence="4" id="KW-1185">Reference proteome</keyword>
<feature type="transmembrane region" description="Helical" evidence="1">
    <location>
        <begin position="351"/>
        <end position="371"/>
    </location>
</feature>
<feature type="transmembrane region" description="Helical" evidence="1">
    <location>
        <begin position="247"/>
        <end position="280"/>
    </location>
</feature>
<feature type="transmembrane region" description="Helical" evidence="1">
    <location>
        <begin position="36"/>
        <end position="62"/>
    </location>
</feature>
<evidence type="ECO:0000259" key="2">
    <source>
        <dbReference type="Pfam" id="PF01970"/>
    </source>
</evidence>
<keyword evidence="1" id="KW-1133">Transmembrane helix</keyword>
<evidence type="ECO:0000313" key="4">
    <source>
        <dbReference type="Proteomes" id="UP001056766"/>
    </source>
</evidence>
<accession>A0A9E4ZGB4</accession>
<dbReference type="Pfam" id="PF01970">
    <property type="entry name" value="TctA"/>
    <property type="match status" value="1"/>
</dbReference>
<dbReference type="InterPro" id="IPR002823">
    <property type="entry name" value="DUF112_TM"/>
</dbReference>
<feature type="domain" description="DUF112" evidence="2">
    <location>
        <begin position="11"/>
        <end position="434"/>
    </location>
</feature>
<reference evidence="3" key="1">
    <citation type="journal article" date="2021" name="mSystems">
        <title>Bacteria and Archaea Synergistically Convert Glycine Betaine to Biogenic Methane in the Formosa Cold Seep of the South China Sea.</title>
        <authorList>
            <person name="Li L."/>
            <person name="Zhang W."/>
            <person name="Zhang S."/>
            <person name="Song L."/>
            <person name="Sun Q."/>
            <person name="Zhang H."/>
            <person name="Xiang H."/>
            <person name="Dong X."/>
        </authorList>
    </citation>
    <scope>NUCLEOTIDE SEQUENCE</scope>
    <source>
        <strain evidence="3">LLY</strain>
    </source>
</reference>
<reference evidence="3" key="2">
    <citation type="submission" date="2021-04" db="EMBL/GenBank/DDBJ databases">
        <authorList>
            <person name="Dong X."/>
        </authorList>
    </citation>
    <scope>NUCLEOTIDE SEQUENCE</scope>
    <source>
        <strain evidence="3">LLY</strain>
    </source>
</reference>
<organism evidence="3 4">
    <name type="scientific">Methanococcoides seepicolus</name>
    <dbReference type="NCBI Taxonomy" id="2828780"/>
    <lineage>
        <taxon>Archaea</taxon>
        <taxon>Methanobacteriati</taxon>
        <taxon>Methanobacteriota</taxon>
        <taxon>Stenosarchaea group</taxon>
        <taxon>Methanomicrobia</taxon>
        <taxon>Methanosarcinales</taxon>
        <taxon>Methanosarcinaceae</taxon>
        <taxon>Methanococcoides</taxon>
    </lineage>
</organism>
<dbReference type="Proteomes" id="UP001056766">
    <property type="component" value="Unassembled WGS sequence"/>
</dbReference>
<keyword evidence="1" id="KW-0472">Membrane</keyword>
<feature type="transmembrane region" description="Helical" evidence="1">
    <location>
        <begin position="174"/>
        <end position="193"/>
    </location>
</feature>
<dbReference type="AlphaFoldDB" id="A0A9E4ZGB4"/>
<evidence type="ECO:0000256" key="1">
    <source>
        <dbReference type="SAM" id="Phobius"/>
    </source>
</evidence>
<name>A0A9E4ZGB4_9EURY</name>
<evidence type="ECO:0000313" key="3">
    <source>
        <dbReference type="EMBL" id="MCM1987375.1"/>
    </source>
</evidence>
<dbReference type="PANTHER" id="PTHR42204">
    <property type="entry name" value="INTEGRAL MEMBRANE PROTEIN"/>
    <property type="match status" value="1"/>
</dbReference>
<keyword evidence="1" id="KW-0812">Transmembrane</keyword>
<feature type="transmembrane region" description="Helical" evidence="1">
    <location>
        <begin position="132"/>
        <end position="153"/>
    </location>
</feature>
<sequence length="446" mass="48055">MDIEVSVLILLLSVLAGYTLGIFSGLVPGIHTNNFALMLVALSPIFMDWGIPPTYIAVAIVANSLSHSFHDIIPAIYLGAPNDDMALAVLPGHRLLLDGYGSEAIRLSALGSAGSVVVSLLLAVPLAFAFSILYPVLQSYLGWLLLIISIALIMTEKGERVINQGSLVKYKYKAYALILFLLTGILGTFAFRMESNMNPLIDMGSASILLPLLSGLFGASQLIISLFSGSSIPPQKYSKMELPVKRIIRGVITGSAAGSIVAWLPGISSSIAAVLARLFIRSDFEKETVIEEEDFDEQMEGSKEFIIAVSGVNTANAIFGLFALAVIGKTRSGAMVAINEIIDAASLDQQFILLFLIVISLTAFLSYFSTIKIGNNIHRLLAKLDYSKICITVLAGLTLMSLLFTGFFGLMIFMIAIPLGMSASFMKIRRSHAMGVILLPVILYFL</sequence>
<feature type="transmembrane region" description="Helical" evidence="1">
    <location>
        <begin position="391"/>
        <end position="416"/>
    </location>
</feature>
<proteinExistence type="predicted"/>
<feature type="transmembrane region" description="Helical" evidence="1">
    <location>
        <begin position="205"/>
        <end position="227"/>
    </location>
</feature>
<feature type="transmembrane region" description="Helical" evidence="1">
    <location>
        <begin position="7"/>
        <end position="30"/>
    </location>
</feature>
<feature type="transmembrane region" description="Helical" evidence="1">
    <location>
        <begin position="428"/>
        <end position="445"/>
    </location>
</feature>
<dbReference type="PANTHER" id="PTHR42204:SF1">
    <property type="entry name" value="INTEGRAL MEMBRANE PROTEIN"/>
    <property type="match status" value="1"/>
</dbReference>
<feature type="transmembrane region" description="Helical" evidence="1">
    <location>
        <begin position="305"/>
        <end position="327"/>
    </location>
</feature>
<gene>
    <name evidence="3" type="ORF">KDK67_10335</name>
</gene>
<comment type="caution">
    <text evidence="3">The sequence shown here is derived from an EMBL/GenBank/DDBJ whole genome shotgun (WGS) entry which is preliminary data.</text>
</comment>
<feature type="transmembrane region" description="Helical" evidence="1">
    <location>
        <begin position="104"/>
        <end position="126"/>
    </location>
</feature>
<protein>
    <submittedName>
        <fullName evidence="3">Tripartite tricarboxylate transporter permease</fullName>
    </submittedName>
</protein>
<dbReference type="EMBL" id="JAGSOI010000046">
    <property type="protein sequence ID" value="MCM1987375.1"/>
    <property type="molecule type" value="Genomic_DNA"/>
</dbReference>